<sequence length="60" mass="6714">MLVLSRKSGEKLMLGDDIVVQVLQIAGNSVRLGIEAPRSLRVWREEVWVKLNGDGRPVTQ</sequence>
<proteinExistence type="inferred from homology"/>
<gene>
    <name evidence="4" type="primary">csrA</name>
    <name evidence="5" type="ORF">SAMN04489712_1326</name>
</gene>
<dbReference type="SUPFAM" id="SSF117130">
    <property type="entry name" value="CsrA-like"/>
    <property type="match status" value="1"/>
</dbReference>
<dbReference type="Gene3D" id="2.60.40.4380">
    <property type="entry name" value="Translational regulator CsrA"/>
    <property type="match status" value="1"/>
</dbReference>
<dbReference type="Pfam" id="PF02599">
    <property type="entry name" value="CsrA"/>
    <property type="match status" value="1"/>
</dbReference>
<evidence type="ECO:0000256" key="1">
    <source>
        <dbReference type="ARBA" id="ARBA00022490"/>
    </source>
</evidence>
<name>A0A1H6E4Y7_9ACTN</name>
<evidence type="ECO:0000256" key="4">
    <source>
        <dbReference type="HAMAP-Rule" id="MF_00167"/>
    </source>
</evidence>
<protein>
    <recommendedName>
        <fullName evidence="4">Translational regulator CsrA</fullName>
    </recommendedName>
</protein>
<comment type="subunit">
    <text evidence="4">Homodimer; the beta-strands of each monomer intercalate to form a hydrophobic core, while the alpha-helices form wings that extend away from the core.</text>
</comment>
<comment type="function">
    <text evidence="4">A translational regulator that binds mRNA to regulate translation initiation and/or mRNA stability. Usually binds in the 5'-UTR at or near the Shine-Dalgarno sequence preventing ribosome-binding, thus repressing translation. Its main target seems to be the major flagellin gene, while its function is anatagonized by FliW.</text>
</comment>
<dbReference type="InterPro" id="IPR036107">
    <property type="entry name" value="CsrA_sf"/>
</dbReference>
<keyword evidence="4" id="KW-1005">Bacterial flagellum biogenesis</keyword>
<evidence type="ECO:0000256" key="3">
    <source>
        <dbReference type="ARBA" id="ARBA00022884"/>
    </source>
</evidence>
<dbReference type="Proteomes" id="UP000236723">
    <property type="component" value="Unassembled WGS sequence"/>
</dbReference>
<dbReference type="GO" id="GO:0005829">
    <property type="term" value="C:cytosol"/>
    <property type="evidence" value="ECO:0007669"/>
    <property type="project" value="TreeGrafter"/>
</dbReference>
<dbReference type="GO" id="GO:1902208">
    <property type="term" value="P:regulation of bacterial-type flagellum assembly"/>
    <property type="evidence" value="ECO:0007669"/>
    <property type="project" value="UniProtKB-UniRule"/>
</dbReference>
<keyword evidence="1 4" id="KW-0963">Cytoplasm</keyword>
<dbReference type="HAMAP" id="MF_00167">
    <property type="entry name" value="CsrA"/>
    <property type="match status" value="1"/>
</dbReference>
<evidence type="ECO:0000256" key="2">
    <source>
        <dbReference type="ARBA" id="ARBA00022845"/>
    </source>
</evidence>
<dbReference type="AlphaFoldDB" id="A0A1H6E4Y7"/>
<dbReference type="PANTHER" id="PTHR34984">
    <property type="entry name" value="CARBON STORAGE REGULATOR"/>
    <property type="match status" value="1"/>
</dbReference>
<comment type="subcellular location">
    <subcellularLocation>
        <location evidence="4">Cytoplasm</location>
    </subcellularLocation>
</comment>
<keyword evidence="6" id="KW-1185">Reference proteome</keyword>
<dbReference type="RefSeq" id="WP_103944347.1">
    <property type="nucleotide sequence ID" value="NZ_FNVO01000032.1"/>
</dbReference>
<keyword evidence="3 4" id="KW-0694">RNA-binding</keyword>
<dbReference type="GO" id="GO:0006109">
    <property type="term" value="P:regulation of carbohydrate metabolic process"/>
    <property type="evidence" value="ECO:0007669"/>
    <property type="project" value="InterPro"/>
</dbReference>
<keyword evidence="4" id="KW-0678">Repressor</keyword>
<reference evidence="6" key="1">
    <citation type="submission" date="2016-10" db="EMBL/GenBank/DDBJ databases">
        <authorList>
            <person name="Varghese N."/>
            <person name="Submissions S."/>
        </authorList>
    </citation>
    <scope>NUCLEOTIDE SEQUENCE [LARGE SCALE GENOMIC DNA]</scope>
    <source>
        <strain evidence="6">DSM 43163</strain>
    </source>
</reference>
<organism evidence="5 6">
    <name type="scientific">Thermomonospora echinospora</name>
    <dbReference type="NCBI Taxonomy" id="1992"/>
    <lineage>
        <taxon>Bacteria</taxon>
        <taxon>Bacillati</taxon>
        <taxon>Actinomycetota</taxon>
        <taxon>Actinomycetes</taxon>
        <taxon>Streptosporangiales</taxon>
        <taxon>Thermomonosporaceae</taxon>
        <taxon>Thermomonospora</taxon>
    </lineage>
</organism>
<dbReference type="EMBL" id="FNVO01000032">
    <property type="protein sequence ID" value="SEG92056.1"/>
    <property type="molecule type" value="Genomic_DNA"/>
</dbReference>
<dbReference type="GO" id="GO:0045947">
    <property type="term" value="P:negative regulation of translational initiation"/>
    <property type="evidence" value="ECO:0007669"/>
    <property type="project" value="UniProtKB-UniRule"/>
</dbReference>
<comment type="similarity">
    <text evidence="4">Belongs to the CsrA/RsmA family.</text>
</comment>
<evidence type="ECO:0000313" key="5">
    <source>
        <dbReference type="EMBL" id="SEG92056.1"/>
    </source>
</evidence>
<dbReference type="PANTHER" id="PTHR34984:SF1">
    <property type="entry name" value="CARBON STORAGE REGULATOR"/>
    <property type="match status" value="1"/>
</dbReference>
<evidence type="ECO:0000313" key="6">
    <source>
        <dbReference type="Proteomes" id="UP000236723"/>
    </source>
</evidence>
<dbReference type="OrthoDB" id="9809061at2"/>
<accession>A0A1H6E4Y7</accession>
<dbReference type="GO" id="GO:0044781">
    <property type="term" value="P:bacterial-type flagellum organization"/>
    <property type="evidence" value="ECO:0007669"/>
    <property type="project" value="UniProtKB-KW"/>
</dbReference>
<dbReference type="GO" id="GO:0006402">
    <property type="term" value="P:mRNA catabolic process"/>
    <property type="evidence" value="ECO:0007669"/>
    <property type="project" value="InterPro"/>
</dbReference>
<dbReference type="GO" id="GO:0048027">
    <property type="term" value="F:mRNA 5'-UTR binding"/>
    <property type="evidence" value="ECO:0007669"/>
    <property type="project" value="UniProtKB-UniRule"/>
</dbReference>
<keyword evidence="2 4" id="KW-0810">Translation regulation</keyword>
<dbReference type="InterPro" id="IPR003751">
    <property type="entry name" value="CsrA"/>
</dbReference>
<dbReference type="NCBIfam" id="NF002469">
    <property type="entry name" value="PRK01712.1"/>
    <property type="match status" value="1"/>
</dbReference>